<feature type="binding site" evidence="17">
    <location>
        <position position="49"/>
    </location>
    <ligand>
        <name>Zn(2+)</name>
        <dbReference type="ChEBI" id="CHEBI:29105"/>
        <note>catalytic</note>
    </ligand>
</feature>
<dbReference type="UniPathway" id="UPA00275">
    <property type="reaction ID" value="UER00401"/>
</dbReference>
<keyword evidence="10 14" id="KW-0560">Oxidoreductase</keyword>
<comment type="cofactor">
    <cofactor evidence="14 17">
        <name>Zn(2+)</name>
        <dbReference type="ChEBI" id="CHEBI:29105"/>
    </cofactor>
    <text evidence="14 17">Binds 1 zinc ion.</text>
</comment>
<evidence type="ECO:0000256" key="10">
    <source>
        <dbReference type="ARBA" id="ARBA00023002"/>
    </source>
</evidence>
<dbReference type="GO" id="GO:0008270">
    <property type="term" value="F:zinc ion binding"/>
    <property type="evidence" value="ECO:0007669"/>
    <property type="project" value="InterPro"/>
</dbReference>
<evidence type="ECO:0000256" key="4">
    <source>
        <dbReference type="ARBA" id="ARBA00005259"/>
    </source>
</evidence>
<gene>
    <name evidence="19" type="ORF">BTN92_12150</name>
</gene>
<evidence type="ECO:0000256" key="17">
    <source>
        <dbReference type="PIRSR" id="PIRSR006769-3"/>
    </source>
</evidence>
<dbReference type="SUPFAM" id="SSF53597">
    <property type="entry name" value="Dihydrofolate reductase-like"/>
    <property type="match status" value="1"/>
</dbReference>
<comment type="catalytic activity">
    <reaction evidence="13 14">
        <text>2,5-diamino-6-hydroxy-4-(5-phosphoribosylamino)-pyrimidine + H2O + H(+) = 5-amino-6-(5-phospho-D-ribosylamino)uracil + NH4(+)</text>
        <dbReference type="Rhea" id="RHEA:21868"/>
        <dbReference type="ChEBI" id="CHEBI:15377"/>
        <dbReference type="ChEBI" id="CHEBI:15378"/>
        <dbReference type="ChEBI" id="CHEBI:28938"/>
        <dbReference type="ChEBI" id="CHEBI:58453"/>
        <dbReference type="ChEBI" id="CHEBI:58614"/>
        <dbReference type="EC" id="3.5.4.26"/>
    </reaction>
</comment>
<dbReference type="GO" id="GO:0008835">
    <property type="term" value="F:diaminohydroxyphosphoribosylaminopyrimidine deaminase activity"/>
    <property type="evidence" value="ECO:0007669"/>
    <property type="project" value="UniProtKB-EC"/>
</dbReference>
<evidence type="ECO:0000256" key="3">
    <source>
        <dbReference type="ARBA" id="ARBA00004910"/>
    </source>
</evidence>
<protein>
    <recommendedName>
        <fullName evidence="14">Riboflavin biosynthesis protein RibD</fullName>
    </recommendedName>
    <domain>
        <recommendedName>
            <fullName evidence="14">Diaminohydroxyphosphoribosylaminopyrimidine deaminase</fullName>
            <shortName evidence="14">DRAP deaminase</shortName>
            <ecNumber evidence="14">3.5.4.26</ecNumber>
        </recommendedName>
        <alternativeName>
            <fullName evidence="14">Riboflavin-specific deaminase</fullName>
        </alternativeName>
    </domain>
    <domain>
        <recommendedName>
            <fullName evidence="14">5-amino-6-(5-phosphoribosylamino)uracil reductase</fullName>
            <ecNumber evidence="14">1.1.1.193</ecNumber>
        </recommendedName>
        <alternativeName>
            <fullName evidence="14">HTP reductase</fullName>
        </alternativeName>
    </domain>
</protein>
<dbReference type="InterPro" id="IPR024072">
    <property type="entry name" value="DHFR-like_dom_sf"/>
</dbReference>
<evidence type="ECO:0000256" key="6">
    <source>
        <dbReference type="ARBA" id="ARBA00022619"/>
    </source>
</evidence>
<comment type="pathway">
    <text evidence="3 14">Cofactor biosynthesis; riboflavin biosynthesis; 5-amino-6-(D-ribitylamino)uracil from GTP: step 3/4.</text>
</comment>
<dbReference type="EC" id="1.1.1.193" evidence="14"/>
<feature type="binding site" evidence="16">
    <location>
        <position position="155"/>
    </location>
    <ligand>
        <name>NADP(+)</name>
        <dbReference type="ChEBI" id="CHEBI:58349"/>
    </ligand>
</feature>
<comment type="similarity">
    <text evidence="5 14">In the C-terminal section; belongs to the HTP reductase family.</text>
</comment>
<accession>A0A1V2UEF9</accession>
<evidence type="ECO:0000259" key="18">
    <source>
        <dbReference type="PROSITE" id="PS51747"/>
    </source>
</evidence>
<dbReference type="PANTHER" id="PTHR38011:SF7">
    <property type="entry name" value="2,5-DIAMINO-6-RIBOSYLAMINO-4(3H)-PYRIMIDINONE 5'-PHOSPHATE REDUCTASE"/>
    <property type="match status" value="1"/>
</dbReference>
<comment type="pathway">
    <text evidence="2 14">Cofactor biosynthesis; riboflavin biosynthesis; 5-amino-6-(D-ribitylamino)uracil from GTP: step 2/4.</text>
</comment>
<feature type="active site" description="Proton donor" evidence="15">
    <location>
        <position position="51"/>
    </location>
</feature>
<evidence type="ECO:0000256" key="5">
    <source>
        <dbReference type="ARBA" id="ARBA00007417"/>
    </source>
</evidence>
<sequence>MHQSFILAAIEEARKGKGKNFTNPLVGAAIVKEGKLLSLGAHLHYGESHAEVNAIKNCSSPEELFNSTLYVTLEPCNHQGKQPPCTQAIVQSGITTVVIGQLDPNPLVAGKGREFLQKHGIKVIVGVEEEKCRALNPFYNHFFEMDRPYITLKQAVTLDGKISIKKGSRHSITSPKAISRVRKERGEYQGIVVGSETVLVDNPHLLPDAENIFPPVRIVLDRRGRILKSPELNLFQMTTSPVWIFTENHELKEIFPHVTIFYTPKFSFAFFIETMRKKGVQSLYVEGGAKIHDAFLAESLWDEVISYIAPKLFGGTSPMSFHSERLVSKDQQLEFLEVEQLGEDIRVRGKRKQCSQD</sequence>
<dbReference type="OrthoDB" id="9800865at2"/>
<dbReference type="PANTHER" id="PTHR38011">
    <property type="entry name" value="DIHYDROFOLATE REDUCTASE FAMILY PROTEIN (AFU_ORTHOLOGUE AFUA_8G06820)"/>
    <property type="match status" value="1"/>
</dbReference>
<evidence type="ECO:0000256" key="14">
    <source>
        <dbReference type="PIRNR" id="PIRNR006769"/>
    </source>
</evidence>
<feature type="binding site" evidence="17">
    <location>
        <position position="76"/>
    </location>
    <ligand>
        <name>Zn(2+)</name>
        <dbReference type="ChEBI" id="CHEBI:29105"/>
        <note>catalytic</note>
    </ligand>
</feature>
<dbReference type="InterPro" id="IPR016192">
    <property type="entry name" value="APOBEC/CMP_deaminase_Zn-bd"/>
</dbReference>
<evidence type="ECO:0000256" key="9">
    <source>
        <dbReference type="ARBA" id="ARBA00022857"/>
    </source>
</evidence>
<dbReference type="InterPro" id="IPR004794">
    <property type="entry name" value="Eubact_RibD"/>
</dbReference>
<evidence type="ECO:0000313" key="19">
    <source>
        <dbReference type="EMBL" id="ONN41608.1"/>
    </source>
</evidence>
<evidence type="ECO:0000256" key="8">
    <source>
        <dbReference type="ARBA" id="ARBA00022833"/>
    </source>
</evidence>
<dbReference type="Gene3D" id="3.40.430.10">
    <property type="entry name" value="Dihydrofolate Reductase, subunit A"/>
    <property type="match status" value="1"/>
</dbReference>
<evidence type="ECO:0000256" key="15">
    <source>
        <dbReference type="PIRSR" id="PIRSR006769-1"/>
    </source>
</evidence>
<dbReference type="EMBL" id="MSTR01000013">
    <property type="protein sequence ID" value="ONN41608.1"/>
    <property type="molecule type" value="Genomic_DNA"/>
</dbReference>
<dbReference type="GO" id="GO:0008703">
    <property type="term" value="F:5-amino-6-(5-phosphoribosylamino)uracil reductase activity"/>
    <property type="evidence" value="ECO:0007669"/>
    <property type="project" value="UniProtKB-EC"/>
</dbReference>
<dbReference type="NCBIfam" id="TIGR00326">
    <property type="entry name" value="eubact_ribD"/>
    <property type="match status" value="1"/>
</dbReference>
<feature type="binding site" evidence="16">
    <location>
        <position position="201"/>
    </location>
    <ligand>
        <name>NADP(+)</name>
        <dbReference type="ChEBI" id="CHEBI:58349"/>
    </ligand>
</feature>
<dbReference type="RefSeq" id="WP_062805757.1">
    <property type="nucleotide sequence ID" value="NZ_CABMMO010000013.1"/>
</dbReference>
<keyword evidence="11" id="KW-0511">Multifunctional enzyme</keyword>
<dbReference type="PROSITE" id="PS51747">
    <property type="entry name" value="CYT_DCMP_DEAMINASES_2"/>
    <property type="match status" value="1"/>
</dbReference>
<dbReference type="Pfam" id="PF01872">
    <property type="entry name" value="RibD_C"/>
    <property type="match status" value="1"/>
</dbReference>
<dbReference type="InterPro" id="IPR016193">
    <property type="entry name" value="Cytidine_deaminase-like"/>
</dbReference>
<dbReference type="SUPFAM" id="SSF53927">
    <property type="entry name" value="Cytidine deaminase-like"/>
    <property type="match status" value="1"/>
</dbReference>
<dbReference type="GO" id="GO:0009231">
    <property type="term" value="P:riboflavin biosynthetic process"/>
    <property type="evidence" value="ECO:0007669"/>
    <property type="project" value="UniProtKB-UniPathway"/>
</dbReference>
<feature type="domain" description="CMP/dCMP-type deaminase" evidence="18">
    <location>
        <begin position="1"/>
        <end position="123"/>
    </location>
</feature>
<dbReference type="AlphaFoldDB" id="A0A1V2UEF9"/>
<dbReference type="PIRSF" id="PIRSF006769">
    <property type="entry name" value="RibD"/>
    <property type="match status" value="1"/>
</dbReference>
<evidence type="ECO:0000256" key="13">
    <source>
        <dbReference type="ARBA" id="ARBA00049886"/>
    </source>
</evidence>
<feature type="binding site" evidence="16">
    <location>
        <begin position="288"/>
        <end position="294"/>
    </location>
    <ligand>
        <name>NADP(+)</name>
        <dbReference type="ChEBI" id="CHEBI:58349"/>
    </ligand>
</feature>
<organism evidence="19 20">
    <name type="scientific">Enterococcus mundtii</name>
    <dbReference type="NCBI Taxonomy" id="53346"/>
    <lineage>
        <taxon>Bacteria</taxon>
        <taxon>Bacillati</taxon>
        <taxon>Bacillota</taxon>
        <taxon>Bacilli</taxon>
        <taxon>Lactobacillales</taxon>
        <taxon>Enterococcaceae</taxon>
        <taxon>Enterococcus</taxon>
    </lineage>
</organism>
<comment type="caution">
    <text evidence="19">The sequence shown here is derived from an EMBL/GenBank/DDBJ whole genome shotgun (WGS) entry which is preliminary data.</text>
</comment>
<evidence type="ECO:0000256" key="11">
    <source>
        <dbReference type="ARBA" id="ARBA00023268"/>
    </source>
</evidence>
<proteinExistence type="inferred from homology"/>
<feature type="binding site" evidence="16">
    <location>
        <position position="185"/>
    </location>
    <ligand>
        <name>substrate</name>
    </ligand>
</feature>
<evidence type="ECO:0000256" key="1">
    <source>
        <dbReference type="ARBA" id="ARBA00002151"/>
    </source>
</evidence>
<feature type="binding site" evidence="16">
    <location>
        <position position="197"/>
    </location>
    <ligand>
        <name>NADP(+)</name>
        <dbReference type="ChEBI" id="CHEBI:58349"/>
    </ligand>
</feature>
<dbReference type="Gene3D" id="3.40.140.10">
    <property type="entry name" value="Cytidine Deaminase, domain 2"/>
    <property type="match status" value="1"/>
</dbReference>
<feature type="binding site" evidence="17">
    <location>
        <position position="85"/>
    </location>
    <ligand>
        <name>Zn(2+)</name>
        <dbReference type="ChEBI" id="CHEBI:29105"/>
        <note>catalytic</note>
    </ligand>
</feature>
<keyword evidence="6 14" id="KW-0686">Riboflavin biosynthesis</keyword>
<evidence type="ECO:0000256" key="2">
    <source>
        <dbReference type="ARBA" id="ARBA00004882"/>
    </source>
</evidence>
<keyword evidence="9 14" id="KW-0521">NADP</keyword>
<dbReference type="Proteomes" id="UP000189299">
    <property type="component" value="Unassembled WGS sequence"/>
</dbReference>
<name>A0A1V2UEF9_ENTMU</name>
<evidence type="ECO:0000256" key="16">
    <source>
        <dbReference type="PIRSR" id="PIRSR006769-2"/>
    </source>
</evidence>
<evidence type="ECO:0000256" key="7">
    <source>
        <dbReference type="ARBA" id="ARBA00022723"/>
    </source>
</evidence>
<keyword evidence="7 14" id="KW-0479">Metal-binding</keyword>
<feature type="binding site" evidence="16">
    <location>
        <position position="286"/>
    </location>
    <ligand>
        <name>substrate</name>
    </ligand>
</feature>
<feature type="binding site" evidence="16">
    <location>
        <position position="205"/>
    </location>
    <ligand>
        <name>substrate</name>
    </ligand>
</feature>
<dbReference type="Pfam" id="PF00383">
    <property type="entry name" value="dCMP_cyt_deam_1"/>
    <property type="match status" value="1"/>
</dbReference>
<dbReference type="InterPro" id="IPR002125">
    <property type="entry name" value="CMP_dCMP_dom"/>
</dbReference>
<evidence type="ECO:0000256" key="12">
    <source>
        <dbReference type="ARBA" id="ARBA00049861"/>
    </source>
</evidence>
<dbReference type="InterPro" id="IPR002734">
    <property type="entry name" value="RibDG_C"/>
</dbReference>
<comment type="catalytic activity">
    <reaction evidence="12 14">
        <text>5-amino-6-(5-phospho-D-ribitylamino)uracil + NADP(+) = 5-amino-6-(5-phospho-D-ribosylamino)uracil + NADPH + H(+)</text>
        <dbReference type="Rhea" id="RHEA:17845"/>
        <dbReference type="ChEBI" id="CHEBI:15378"/>
        <dbReference type="ChEBI" id="CHEBI:57783"/>
        <dbReference type="ChEBI" id="CHEBI:58349"/>
        <dbReference type="ChEBI" id="CHEBI:58421"/>
        <dbReference type="ChEBI" id="CHEBI:58453"/>
        <dbReference type="EC" id="1.1.1.193"/>
    </reaction>
</comment>
<comment type="similarity">
    <text evidence="4 14">In the N-terminal section; belongs to the cytidine and deoxycytidylate deaminase family.</text>
</comment>
<evidence type="ECO:0000313" key="20">
    <source>
        <dbReference type="Proteomes" id="UP000189299"/>
    </source>
</evidence>
<dbReference type="InterPro" id="IPR050765">
    <property type="entry name" value="Riboflavin_Biosynth_HTPR"/>
</dbReference>
<reference evidence="19 20" key="1">
    <citation type="submission" date="2016-12" db="EMBL/GenBank/DDBJ databases">
        <authorList>
            <person name="Song W.-J."/>
            <person name="Kurnit D.M."/>
        </authorList>
    </citation>
    <scope>NUCLEOTIDE SEQUENCE [LARGE SCALE GENOMIC DNA]</scope>
    <source>
        <strain evidence="19 20">CGB1038-1_S1</strain>
    </source>
</reference>
<dbReference type="PROSITE" id="PS00903">
    <property type="entry name" value="CYT_DCMP_DEAMINASES_1"/>
    <property type="match status" value="1"/>
</dbReference>
<dbReference type="EC" id="3.5.4.26" evidence="14"/>
<keyword evidence="8 14" id="KW-0862">Zinc</keyword>
<keyword evidence="14" id="KW-0378">Hydrolase</keyword>
<dbReference type="CDD" id="cd01284">
    <property type="entry name" value="Riboflavin_deaminase-reductase"/>
    <property type="match status" value="1"/>
</dbReference>
<comment type="function">
    <text evidence="1 14">Converts 2,5-diamino-6-(ribosylamino)-4(3h)-pyrimidinone 5'-phosphate into 5-amino-6-(ribosylamino)-2,4(1h,3h)-pyrimidinedione 5'-phosphate.</text>
</comment>